<dbReference type="InterPro" id="IPR051636">
    <property type="entry name" value="Plant_LTP/defense-related"/>
</dbReference>
<dbReference type="AlphaFoldDB" id="A0A2G5C2U1"/>
<protein>
    <recommendedName>
        <fullName evidence="3">Bifunctional inhibitor/plant lipid transfer protein/seed storage helical domain-containing protein</fullName>
    </recommendedName>
</protein>
<dbReference type="InterPro" id="IPR027923">
    <property type="entry name" value="Hydrophob_seed_dom"/>
</dbReference>
<feature type="compositionally biased region" description="Polar residues" evidence="1">
    <location>
        <begin position="38"/>
        <end position="49"/>
    </location>
</feature>
<evidence type="ECO:0000256" key="1">
    <source>
        <dbReference type="SAM" id="MobiDB-lite"/>
    </source>
</evidence>
<dbReference type="Pfam" id="PF14547">
    <property type="entry name" value="Hydrophob_seed"/>
    <property type="match status" value="1"/>
</dbReference>
<dbReference type="Proteomes" id="UP000230069">
    <property type="component" value="Unassembled WGS sequence"/>
</dbReference>
<gene>
    <name evidence="4" type="ORF">AQUCO_11000012v1</name>
</gene>
<dbReference type="OrthoDB" id="696558at2759"/>
<evidence type="ECO:0000259" key="3">
    <source>
        <dbReference type="SMART" id="SM00499"/>
    </source>
</evidence>
<evidence type="ECO:0000256" key="2">
    <source>
        <dbReference type="SAM" id="SignalP"/>
    </source>
</evidence>
<organism evidence="4 5">
    <name type="scientific">Aquilegia coerulea</name>
    <name type="common">Rocky mountain columbine</name>
    <dbReference type="NCBI Taxonomy" id="218851"/>
    <lineage>
        <taxon>Eukaryota</taxon>
        <taxon>Viridiplantae</taxon>
        <taxon>Streptophyta</taxon>
        <taxon>Embryophyta</taxon>
        <taxon>Tracheophyta</taxon>
        <taxon>Spermatophyta</taxon>
        <taxon>Magnoliopsida</taxon>
        <taxon>Ranunculales</taxon>
        <taxon>Ranunculaceae</taxon>
        <taxon>Thalictroideae</taxon>
        <taxon>Aquilegia</taxon>
    </lineage>
</organism>
<feature type="signal peptide" evidence="2">
    <location>
        <begin position="1"/>
        <end position="27"/>
    </location>
</feature>
<feature type="chain" id="PRO_5013686963" description="Bifunctional inhibitor/plant lipid transfer protein/seed storage helical domain-containing protein" evidence="2">
    <location>
        <begin position="28"/>
        <end position="152"/>
    </location>
</feature>
<dbReference type="SMART" id="SM00499">
    <property type="entry name" value="AAI"/>
    <property type="match status" value="1"/>
</dbReference>
<sequence>MDCKSFSSVLMFILLNILLVTISNVGASCSDEHVKTTPHLTPNKLPSYQTPLTPKPNVPTPPSKYGKCPRDALKLGVCANLLGGLVSAKVGSPPDTPCCTLIRGLIDLEAAVCLCTAIKANVLNIIHLDVGVSISLLLNTCGKTPPTGFICA</sequence>
<accession>A0A2G5C2U1</accession>
<proteinExistence type="predicted"/>
<feature type="region of interest" description="Disordered" evidence="1">
    <location>
        <begin position="37"/>
        <end position="61"/>
    </location>
</feature>
<dbReference type="InParanoid" id="A0A2G5C2U1"/>
<dbReference type="SUPFAM" id="SSF47699">
    <property type="entry name" value="Bifunctional inhibitor/lipid-transfer protein/seed storage 2S albumin"/>
    <property type="match status" value="1"/>
</dbReference>
<keyword evidence="5" id="KW-1185">Reference proteome</keyword>
<feature type="domain" description="Bifunctional inhibitor/plant lipid transfer protein/seed storage helical" evidence="3">
    <location>
        <begin position="68"/>
        <end position="151"/>
    </location>
</feature>
<reference evidence="4 5" key="1">
    <citation type="submission" date="2017-09" db="EMBL/GenBank/DDBJ databases">
        <title>WGS assembly of Aquilegia coerulea Goldsmith.</title>
        <authorList>
            <person name="Hodges S."/>
            <person name="Kramer E."/>
            <person name="Nordborg M."/>
            <person name="Tomkins J."/>
            <person name="Borevitz J."/>
            <person name="Derieg N."/>
            <person name="Yan J."/>
            <person name="Mihaltcheva S."/>
            <person name="Hayes R.D."/>
            <person name="Rokhsar D."/>
        </authorList>
    </citation>
    <scope>NUCLEOTIDE SEQUENCE [LARGE SCALE GENOMIC DNA]</scope>
    <source>
        <strain evidence="5">cv. Goldsmith</strain>
    </source>
</reference>
<dbReference type="CDD" id="cd01958">
    <property type="entry name" value="HPS_like"/>
    <property type="match status" value="1"/>
</dbReference>
<dbReference type="STRING" id="218851.A0A2G5C2U1"/>
<name>A0A2G5C2U1_AQUCA</name>
<evidence type="ECO:0000313" key="4">
    <source>
        <dbReference type="EMBL" id="PIA25593.1"/>
    </source>
</evidence>
<dbReference type="Gene3D" id="1.10.110.10">
    <property type="entry name" value="Plant lipid-transfer and hydrophobic proteins"/>
    <property type="match status" value="1"/>
</dbReference>
<dbReference type="PANTHER" id="PTHR31731">
    <property type="match status" value="1"/>
</dbReference>
<dbReference type="InterPro" id="IPR016140">
    <property type="entry name" value="Bifunc_inhib/LTP/seed_store"/>
</dbReference>
<dbReference type="PROSITE" id="PS51257">
    <property type="entry name" value="PROKAR_LIPOPROTEIN"/>
    <property type="match status" value="1"/>
</dbReference>
<dbReference type="InterPro" id="IPR036312">
    <property type="entry name" value="Bifun_inhib/LTP/seed_sf"/>
</dbReference>
<keyword evidence="2" id="KW-0732">Signal</keyword>
<evidence type="ECO:0000313" key="5">
    <source>
        <dbReference type="Proteomes" id="UP000230069"/>
    </source>
</evidence>
<dbReference type="EMBL" id="KZ305126">
    <property type="protein sequence ID" value="PIA25593.1"/>
    <property type="molecule type" value="Genomic_DNA"/>
</dbReference>
<dbReference type="FunCoup" id="A0A2G5C2U1">
    <property type="interactions" value="21"/>
</dbReference>